<accession>A0A5C3MRC1</accession>
<evidence type="ECO:0000256" key="1">
    <source>
        <dbReference type="ARBA" id="ARBA00004173"/>
    </source>
</evidence>
<dbReference type="Proteomes" id="UP000305948">
    <property type="component" value="Unassembled WGS sequence"/>
</dbReference>
<dbReference type="Pfam" id="PF10356">
    <property type="entry name" value="RRG7"/>
    <property type="match status" value="1"/>
</dbReference>
<comment type="subcellular location">
    <subcellularLocation>
        <location evidence="1">Mitochondrion</location>
    </subcellularLocation>
</comment>
<evidence type="ECO:0008006" key="5">
    <source>
        <dbReference type="Google" id="ProtNLM"/>
    </source>
</evidence>
<dbReference type="PANTHER" id="PTHR28133:SF1">
    <property type="entry name" value="REQUIRED FOR RESPIRATORY GROWTH PROTEIN 7, MITOCHONDRIAL"/>
    <property type="match status" value="1"/>
</dbReference>
<dbReference type="AlphaFoldDB" id="A0A5C3MRC1"/>
<dbReference type="Gene3D" id="3.40.1350.10">
    <property type="match status" value="1"/>
</dbReference>
<proteinExistence type="predicted"/>
<dbReference type="InterPro" id="IPR018828">
    <property type="entry name" value="RRG7"/>
</dbReference>
<keyword evidence="2" id="KW-0496">Mitochondrion</keyword>
<dbReference type="GO" id="GO:0003676">
    <property type="term" value="F:nucleic acid binding"/>
    <property type="evidence" value="ECO:0007669"/>
    <property type="project" value="InterPro"/>
</dbReference>
<dbReference type="OrthoDB" id="20734at2759"/>
<dbReference type="PANTHER" id="PTHR28133">
    <property type="entry name" value="REQUIRED FOR RESPIRATORY GROWTH PROTEIN 7, MITOCHONDRIAL"/>
    <property type="match status" value="1"/>
</dbReference>
<name>A0A5C3MRC1_9AGAM</name>
<dbReference type="InterPro" id="IPR011856">
    <property type="entry name" value="tRNA_endonuc-like_dom_sf"/>
</dbReference>
<dbReference type="EMBL" id="ML213523">
    <property type="protein sequence ID" value="TFK47580.1"/>
    <property type="molecule type" value="Genomic_DNA"/>
</dbReference>
<evidence type="ECO:0000313" key="4">
    <source>
        <dbReference type="Proteomes" id="UP000305948"/>
    </source>
</evidence>
<reference evidence="3 4" key="1">
    <citation type="journal article" date="2019" name="Nat. Ecol. Evol.">
        <title>Megaphylogeny resolves global patterns of mushroom evolution.</title>
        <authorList>
            <person name="Varga T."/>
            <person name="Krizsan K."/>
            <person name="Foldi C."/>
            <person name="Dima B."/>
            <person name="Sanchez-Garcia M."/>
            <person name="Sanchez-Ramirez S."/>
            <person name="Szollosi G.J."/>
            <person name="Szarkandi J.G."/>
            <person name="Papp V."/>
            <person name="Albert L."/>
            <person name="Andreopoulos W."/>
            <person name="Angelini C."/>
            <person name="Antonin V."/>
            <person name="Barry K.W."/>
            <person name="Bougher N.L."/>
            <person name="Buchanan P."/>
            <person name="Buyck B."/>
            <person name="Bense V."/>
            <person name="Catcheside P."/>
            <person name="Chovatia M."/>
            <person name="Cooper J."/>
            <person name="Damon W."/>
            <person name="Desjardin D."/>
            <person name="Finy P."/>
            <person name="Geml J."/>
            <person name="Haridas S."/>
            <person name="Hughes K."/>
            <person name="Justo A."/>
            <person name="Karasinski D."/>
            <person name="Kautmanova I."/>
            <person name="Kiss B."/>
            <person name="Kocsube S."/>
            <person name="Kotiranta H."/>
            <person name="LaButti K.M."/>
            <person name="Lechner B.E."/>
            <person name="Liimatainen K."/>
            <person name="Lipzen A."/>
            <person name="Lukacs Z."/>
            <person name="Mihaltcheva S."/>
            <person name="Morgado L.N."/>
            <person name="Niskanen T."/>
            <person name="Noordeloos M.E."/>
            <person name="Ohm R.A."/>
            <person name="Ortiz-Santana B."/>
            <person name="Ovrebo C."/>
            <person name="Racz N."/>
            <person name="Riley R."/>
            <person name="Savchenko A."/>
            <person name="Shiryaev A."/>
            <person name="Soop K."/>
            <person name="Spirin V."/>
            <person name="Szebenyi C."/>
            <person name="Tomsovsky M."/>
            <person name="Tulloss R.E."/>
            <person name="Uehling J."/>
            <person name="Grigoriev I.V."/>
            <person name="Vagvolgyi C."/>
            <person name="Papp T."/>
            <person name="Martin F.M."/>
            <person name="Miettinen O."/>
            <person name="Hibbett D.S."/>
            <person name="Nagy L.G."/>
        </authorList>
    </citation>
    <scope>NUCLEOTIDE SEQUENCE [LARGE SCALE GENOMIC DNA]</scope>
    <source>
        <strain evidence="3 4">OMC1185</strain>
    </source>
</reference>
<protein>
    <recommendedName>
        <fullName evidence="5">Restriction endonuclease type IV Mrr domain-containing protein</fullName>
    </recommendedName>
</protein>
<organism evidence="3 4">
    <name type="scientific">Heliocybe sulcata</name>
    <dbReference type="NCBI Taxonomy" id="5364"/>
    <lineage>
        <taxon>Eukaryota</taxon>
        <taxon>Fungi</taxon>
        <taxon>Dikarya</taxon>
        <taxon>Basidiomycota</taxon>
        <taxon>Agaricomycotina</taxon>
        <taxon>Agaricomycetes</taxon>
        <taxon>Gloeophyllales</taxon>
        <taxon>Gloeophyllaceae</taxon>
        <taxon>Heliocybe</taxon>
    </lineage>
</organism>
<gene>
    <name evidence="3" type="ORF">OE88DRAFT_1665786</name>
</gene>
<evidence type="ECO:0000313" key="3">
    <source>
        <dbReference type="EMBL" id="TFK47580.1"/>
    </source>
</evidence>
<keyword evidence="4" id="KW-1185">Reference proteome</keyword>
<dbReference type="GO" id="GO:0005739">
    <property type="term" value="C:mitochondrion"/>
    <property type="evidence" value="ECO:0007669"/>
    <property type="project" value="UniProtKB-SubCell"/>
</dbReference>
<sequence>MIMTLFDAFILPKFNKVTLPLLRRYHAPPTPSATHKGVAFEKRSLRILQEHLSMSLQRIGGKDDGGVDLRGWWWLPPPHMTVNNANEDRRRVRVIAQCKAEKKKMGPNYVRELEGVMHRDLTEEAPYAAVALLISESAFTASTLRLAQSSKIPLLLLHLPSDDDESGLPVISTAFWNSALMGQHGILGGGIDIRWERSPDGSSGRPGLWYRGERLKSWIPDPVDTPDVPEGVL</sequence>
<evidence type="ECO:0000256" key="2">
    <source>
        <dbReference type="ARBA" id="ARBA00023128"/>
    </source>
</evidence>